<evidence type="ECO:0000313" key="2">
    <source>
        <dbReference type="EMBL" id="EWG09502.1"/>
    </source>
</evidence>
<sequence length="61" mass="6486">MGVKLPVKARLVRYSETCRGAGRGLVEPIGFVVSIDRSASGDHSDTKMRLTISGDKGPPTD</sequence>
<evidence type="ECO:0000256" key="1">
    <source>
        <dbReference type="SAM" id="MobiDB-lite"/>
    </source>
</evidence>
<reference evidence="3" key="1">
    <citation type="submission" date="2013-03" db="EMBL/GenBank/DDBJ databases">
        <title>Draft genome sequence of Bacillus firmus DS1.</title>
        <authorList>
            <person name="Peng D."/>
            <person name="Zhu L."/>
            <person name="Sun M."/>
        </authorList>
    </citation>
    <scope>NUCLEOTIDE SEQUENCE [LARGE SCALE GENOMIC DNA]</scope>
    <source>
        <strain evidence="3">DS1</strain>
    </source>
</reference>
<dbReference type="EMBL" id="APVL01000016">
    <property type="protein sequence ID" value="EWG09502.1"/>
    <property type="molecule type" value="Genomic_DNA"/>
</dbReference>
<feature type="region of interest" description="Disordered" evidence="1">
    <location>
        <begin position="38"/>
        <end position="61"/>
    </location>
</feature>
<evidence type="ECO:0000313" key="3">
    <source>
        <dbReference type="Proteomes" id="UP000019270"/>
    </source>
</evidence>
<reference evidence="2 3" key="2">
    <citation type="journal article" date="2016" name="Sci. Rep.">
        <title>A novel serine protease, Sep1, from Bacillus firmus DS-1 has nematicidal activity and degrades multiple intestinal-associated nematode proteins.</title>
        <authorList>
            <person name="Geng C."/>
            <person name="Nie X."/>
            <person name="Tang Z."/>
            <person name="Zhang Y."/>
            <person name="Lin J."/>
            <person name="Sun M."/>
            <person name="Peng D."/>
        </authorList>
    </citation>
    <scope>NUCLEOTIDE SEQUENCE [LARGE SCALE GENOMIC DNA]</scope>
    <source>
        <strain evidence="2 3">DS1</strain>
    </source>
</reference>
<protein>
    <submittedName>
        <fullName evidence="2">Uncharacterized protein</fullName>
    </submittedName>
</protein>
<proteinExistence type="predicted"/>
<name>W7L2X0_CYTFI</name>
<gene>
    <name evidence="2" type="ORF">PBF_18829</name>
</gene>
<feature type="compositionally biased region" description="Basic and acidic residues" evidence="1">
    <location>
        <begin position="39"/>
        <end position="48"/>
    </location>
</feature>
<accession>W7L2X0</accession>
<comment type="caution">
    <text evidence="2">The sequence shown here is derived from an EMBL/GenBank/DDBJ whole genome shotgun (WGS) entry which is preliminary data.</text>
</comment>
<dbReference type="Proteomes" id="UP000019270">
    <property type="component" value="Unassembled WGS sequence"/>
</dbReference>
<organism evidence="2 3">
    <name type="scientific">Cytobacillus firmus DS1</name>
    <dbReference type="NCBI Taxonomy" id="1307436"/>
    <lineage>
        <taxon>Bacteria</taxon>
        <taxon>Bacillati</taxon>
        <taxon>Bacillota</taxon>
        <taxon>Bacilli</taxon>
        <taxon>Bacillales</taxon>
        <taxon>Bacillaceae</taxon>
        <taxon>Cytobacillus</taxon>
    </lineage>
</organism>
<dbReference type="AlphaFoldDB" id="W7L2X0"/>